<keyword evidence="1" id="KW-0812">Transmembrane</keyword>
<protein>
    <submittedName>
        <fullName evidence="2">Uncharacterized protein</fullName>
    </submittedName>
</protein>
<feature type="transmembrane region" description="Helical" evidence="1">
    <location>
        <begin position="36"/>
        <end position="59"/>
    </location>
</feature>
<comment type="caution">
    <text evidence="2">The sequence shown here is derived from an EMBL/GenBank/DDBJ whole genome shotgun (WGS) entry which is preliminary data.</text>
</comment>
<keyword evidence="3" id="KW-1185">Reference proteome</keyword>
<feature type="transmembrane region" description="Helical" evidence="1">
    <location>
        <begin position="316"/>
        <end position="337"/>
    </location>
</feature>
<proteinExistence type="predicted"/>
<dbReference type="EMBL" id="JAZHOV010000001">
    <property type="protein sequence ID" value="MEF2253587.1"/>
    <property type="molecule type" value="Genomic_DNA"/>
</dbReference>
<feature type="transmembrane region" description="Helical" evidence="1">
    <location>
        <begin position="271"/>
        <end position="296"/>
    </location>
</feature>
<reference evidence="2 3" key="1">
    <citation type="submission" date="2024-01" db="EMBL/GenBank/DDBJ databases">
        <title>the genome sequence of strain Microbacterium schleiferi NBRC 15075.</title>
        <authorList>
            <person name="Ding Y."/>
            <person name="Zhang G."/>
        </authorList>
    </citation>
    <scope>NUCLEOTIDE SEQUENCE [LARGE SCALE GENOMIC DNA]</scope>
    <source>
        <strain evidence="2 3">NBRC 15075</strain>
    </source>
</reference>
<evidence type="ECO:0000256" key="1">
    <source>
        <dbReference type="SAM" id="Phobius"/>
    </source>
</evidence>
<dbReference type="RefSeq" id="WP_331790371.1">
    <property type="nucleotide sequence ID" value="NZ_BAAAUO010000003.1"/>
</dbReference>
<sequence>MSLPTPEDLESRIRALEAENARLTGRTSPSGGWWRAALSAFVIVVATILVPVSVVTTWARVQLVDEEAFVSTFAPLTEDPAVQELIVDEATAAIDAQVDFAGLTDQVFDGIENLGLPPAAATALNALRAPAAQGVQNLVNSAVERIVASDAFSDVWAFALRGVHRSITTVATADGGGILVLDGDGLGIALGPIIDQVKQRLTDSGVGVAGLIPSIDKTIIIGDGEALIAFRTVYALADAVGWWLSIVTIALFVLAIVIARRRSVAVIGTGVGLFIGGGMLAAGFGIGAAASTVVAGQLELSPTALGVIYAQLTASMAQSALVIALLGVVIAVIGWLMGSSRSATATRGGVSGFNATIRGALAARGLDTGAFGRFLARYRVAIRIVLVVLAVIWLLALRPLSFGDVVLVFLVTVIVAWVLELLQRREIVEVEVIEVDVPDAEGSEEIIVEEPASDRA</sequence>
<evidence type="ECO:0000313" key="3">
    <source>
        <dbReference type="Proteomes" id="UP001351900"/>
    </source>
</evidence>
<feature type="transmembrane region" description="Helical" evidence="1">
    <location>
        <begin position="240"/>
        <end position="259"/>
    </location>
</feature>
<accession>A0ABU7V496</accession>
<organism evidence="2 3">
    <name type="scientific">Microbacterium schleiferi</name>
    <dbReference type="NCBI Taxonomy" id="69362"/>
    <lineage>
        <taxon>Bacteria</taxon>
        <taxon>Bacillati</taxon>
        <taxon>Actinomycetota</taxon>
        <taxon>Actinomycetes</taxon>
        <taxon>Micrococcales</taxon>
        <taxon>Microbacteriaceae</taxon>
        <taxon>Microbacterium</taxon>
    </lineage>
</organism>
<keyword evidence="1" id="KW-0472">Membrane</keyword>
<dbReference type="Proteomes" id="UP001351900">
    <property type="component" value="Unassembled WGS sequence"/>
</dbReference>
<feature type="transmembrane region" description="Helical" evidence="1">
    <location>
        <begin position="380"/>
        <end position="396"/>
    </location>
</feature>
<keyword evidence="1" id="KW-1133">Transmembrane helix</keyword>
<name>A0ABU7V496_9MICO</name>
<gene>
    <name evidence="2" type="ORF">V2V91_00380</name>
</gene>
<evidence type="ECO:0000313" key="2">
    <source>
        <dbReference type="EMBL" id="MEF2253587.1"/>
    </source>
</evidence>
<feature type="transmembrane region" description="Helical" evidence="1">
    <location>
        <begin position="402"/>
        <end position="419"/>
    </location>
</feature>